<keyword evidence="2 9" id="KW-0813">Transport</keyword>
<keyword evidence="4 9" id="KW-0762">Sugar transport</keyword>
<dbReference type="InterPro" id="IPR004501">
    <property type="entry name" value="PTS_EIIC_3"/>
</dbReference>
<evidence type="ECO:0000256" key="1">
    <source>
        <dbReference type="ARBA" id="ARBA00004651"/>
    </source>
</evidence>
<evidence type="ECO:0000313" key="12">
    <source>
        <dbReference type="EMBL" id="TCU60152.1"/>
    </source>
</evidence>
<feature type="transmembrane region" description="Helical" evidence="10">
    <location>
        <begin position="289"/>
        <end position="309"/>
    </location>
</feature>
<feature type="transmembrane region" description="Helical" evidence="10">
    <location>
        <begin position="227"/>
        <end position="244"/>
    </location>
</feature>
<evidence type="ECO:0000256" key="9">
    <source>
        <dbReference type="PIRNR" id="PIRNR006351"/>
    </source>
</evidence>
<dbReference type="PROSITE" id="PS51105">
    <property type="entry name" value="PTS_EIIC_TYPE_3"/>
    <property type="match status" value="1"/>
</dbReference>
<evidence type="ECO:0000259" key="11">
    <source>
        <dbReference type="PROSITE" id="PS51105"/>
    </source>
</evidence>
<evidence type="ECO:0000256" key="3">
    <source>
        <dbReference type="ARBA" id="ARBA00022475"/>
    </source>
</evidence>
<feature type="transmembrane region" description="Helical" evidence="10">
    <location>
        <begin position="29"/>
        <end position="49"/>
    </location>
</feature>
<proteinExistence type="predicted"/>
<evidence type="ECO:0000256" key="7">
    <source>
        <dbReference type="ARBA" id="ARBA00022989"/>
    </source>
</evidence>
<dbReference type="InterPro" id="IPR004796">
    <property type="entry name" value="PTS_IIC_cello"/>
</dbReference>
<protein>
    <recommendedName>
        <fullName evidence="9">Permease IIC component</fullName>
    </recommendedName>
</protein>
<dbReference type="NCBIfam" id="TIGR00410">
    <property type="entry name" value="lacE"/>
    <property type="match status" value="1"/>
</dbReference>
<comment type="subcellular location">
    <subcellularLocation>
        <location evidence="1">Cell membrane</location>
        <topology evidence="1">Multi-pass membrane protein</topology>
    </subcellularLocation>
</comment>
<dbReference type="AlphaFoldDB" id="A0A4R3TE67"/>
<dbReference type="EMBL" id="SMBP01000008">
    <property type="protein sequence ID" value="TCU60152.1"/>
    <property type="molecule type" value="Genomic_DNA"/>
</dbReference>
<gene>
    <name evidence="12" type="ORF">EDD61_10811</name>
</gene>
<keyword evidence="8 9" id="KW-0472">Membrane</keyword>
<evidence type="ECO:0000256" key="4">
    <source>
        <dbReference type="ARBA" id="ARBA00022597"/>
    </source>
</evidence>
<keyword evidence="13" id="KW-1185">Reference proteome</keyword>
<feature type="transmembrane region" description="Helical" evidence="10">
    <location>
        <begin position="141"/>
        <end position="160"/>
    </location>
</feature>
<dbReference type="Proteomes" id="UP000295773">
    <property type="component" value="Unassembled WGS sequence"/>
</dbReference>
<evidence type="ECO:0000256" key="6">
    <source>
        <dbReference type="ARBA" id="ARBA00022692"/>
    </source>
</evidence>
<organism evidence="12 13">
    <name type="scientific">Longicatena caecimuris</name>
    <dbReference type="NCBI Taxonomy" id="1796635"/>
    <lineage>
        <taxon>Bacteria</taxon>
        <taxon>Bacillati</taxon>
        <taxon>Bacillota</taxon>
        <taxon>Erysipelotrichia</taxon>
        <taxon>Erysipelotrichales</taxon>
        <taxon>Erysipelotrichaceae</taxon>
        <taxon>Longicatena</taxon>
    </lineage>
</organism>
<dbReference type="GO" id="GO:1901264">
    <property type="term" value="P:carbohydrate derivative transport"/>
    <property type="evidence" value="ECO:0007669"/>
    <property type="project" value="TreeGrafter"/>
</dbReference>
<sequence length="437" mass="47832">MILKWVEGWLTPKVAVITNTRYFQAFRSAFFALMPLTIIGTVFMLITDFPIPGYAEFMNGIFGENWADFISPAYRATFNLMGLLLAGTLSYKLSESYELDKLTVTVLGLVSYVVVSPKTLTLESGEVATRILQFDWLGTKGILTAIITSFITVEIFRFCIKKNATIKMPDSVPTMVINAFTALIPGVLIVSVMLIINGVCMVISGSLPEAIFSLIQLPLQVIISQPWAMVIVALLNGLLWWAGIHPTVINSLIYPLLYANAASNQVLADAGNLTSATGSYGTVQMLDQFLTIGGAGMMIGLTISMLIAARSKRMKAVSKVAFVPSLFNISEPVTFATPTVFSPLMLIPMILTPVLSCLIVYLAMNIGFMPLFTNVQAPWATPFLFSGFLVCGWQGAVVQIVIVALTVLIYMPFTKALDHQFIKEEAEKEEAEKKELA</sequence>
<dbReference type="RefSeq" id="WP_119983270.1">
    <property type="nucleotide sequence ID" value="NZ_JADPGE010000005.1"/>
</dbReference>
<evidence type="ECO:0000256" key="5">
    <source>
        <dbReference type="ARBA" id="ARBA00022683"/>
    </source>
</evidence>
<dbReference type="PANTHER" id="PTHR33989:SF8">
    <property type="entry name" value="PERMEASE IIC COMPONENT"/>
    <property type="match status" value="1"/>
</dbReference>
<dbReference type="PANTHER" id="PTHR33989">
    <property type="match status" value="1"/>
</dbReference>
<keyword evidence="5" id="KW-0598">Phosphotransferase system</keyword>
<dbReference type="InterPro" id="IPR051088">
    <property type="entry name" value="PTS_Sugar-EIIC/EIIB"/>
</dbReference>
<evidence type="ECO:0000256" key="10">
    <source>
        <dbReference type="SAM" id="Phobius"/>
    </source>
</evidence>
<dbReference type="InterPro" id="IPR003352">
    <property type="entry name" value="PTS_EIIC"/>
</dbReference>
<accession>A0A4R3TE67</accession>
<dbReference type="GO" id="GO:0009401">
    <property type="term" value="P:phosphoenolpyruvate-dependent sugar phosphotransferase system"/>
    <property type="evidence" value="ECO:0007669"/>
    <property type="project" value="UniProtKB-KW"/>
</dbReference>
<feature type="transmembrane region" description="Helical" evidence="10">
    <location>
        <begin position="384"/>
        <end position="413"/>
    </location>
</feature>
<name>A0A4R3TE67_9FIRM</name>
<feature type="transmembrane region" description="Helical" evidence="10">
    <location>
        <begin position="344"/>
        <end position="364"/>
    </location>
</feature>
<evidence type="ECO:0000313" key="13">
    <source>
        <dbReference type="Proteomes" id="UP000295773"/>
    </source>
</evidence>
<comment type="caution">
    <text evidence="12">The sequence shown here is derived from an EMBL/GenBank/DDBJ whole genome shotgun (WGS) entry which is preliminary data.</text>
</comment>
<reference evidence="12 13" key="1">
    <citation type="submission" date="2019-03" db="EMBL/GenBank/DDBJ databases">
        <title>Genomic Encyclopedia of Type Strains, Phase IV (KMG-IV): sequencing the most valuable type-strain genomes for metagenomic binning, comparative biology and taxonomic classification.</title>
        <authorList>
            <person name="Goeker M."/>
        </authorList>
    </citation>
    <scope>NUCLEOTIDE SEQUENCE [LARGE SCALE GENOMIC DNA]</scope>
    <source>
        <strain evidence="12 13">DSM 29481</strain>
    </source>
</reference>
<dbReference type="GO" id="GO:0005886">
    <property type="term" value="C:plasma membrane"/>
    <property type="evidence" value="ECO:0007669"/>
    <property type="project" value="UniProtKB-SubCell"/>
</dbReference>
<comment type="function">
    <text evidence="9">The phosphoenolpyruvate-dependent sugar phosphotransferase system (PTS), a major carbohydrate active -transport system, catalyzes the phosphorylation of incoming sugar substrates concomitant with their translocation across the cell membrane.</text>
</comment>
<keyword evidence="3 9" id="KW-1003">Cell membrane</keyword>
<keyword evidence="6 10" id="KW-0812">Transmembrane</keyword>
<dbReference type="PIRSF" id="PIRSF006351">
    <property type="entry name" value="PTS_EIIC-Cellobiose"/>
    <property type="match status" value="1"/>
</dbReference>
<dbReference type="GO" id="GO:0008982">
    <property type="term" value="F:protein-N(PI)-phosphohistidine-sugar phosphotransferase activity"/>
    <property type="evidence" value="ECO:0007669"/>
    <property type="project" value="UniProtKB-UniRule"/>
</dbReference>
<feature type="domain" description="PTS EIIC type-3" evidence="11">
    <location>
        <begin position="6"/>
        <end position="413"/>
    </location>
</feature>
<evidence type="ECO:0000256" key="2">
    <source>
        <dbReference type="ARBA" id="ARBA00022448"/>
    </source>
</evidence>
<evidence type="ECO:0000256" key="8">
    <source>
        <dbReference type="ARBA" id="ARBA00023136"/>
    </source>
</evidence>
<dbReference type="Pfam" id="PF02378">
    <property type="entry name" value="PTS_EIIC"/>
    <property type="match status" value="1"/>
</dbReference>
<keyword evidence="7 10" id="KW-1133">Transmembrane helix</keyword>